<name>A0ACB8Z5F1_ARCLA</name>
<proteinExistence type="predicted"/>
<organism evidence="1 2">
    <name type="scientific">Arctium lappa</name>
    <name type="common">Greater burdock</name>
    <name type="synonym">Lappa major</name>
    <dbReference type="NCBI Taxonomy" id="4217"/>
    <lineage>
        <taxon>Eukaryota</taxon>
        <taxon>Viridiplantae</taxon>
        <taxon>Streptophyta</taxon>
        <taxon>Embryophyta</taxon>
        <taxon>Tracheophyta</taxon>
        <taxon>Spermatophyta</taxon>
        <taxon>Magnoliopsida</taxon>
        <taxon>eudicotyledons</taxon>
        <taxon>Gunneridae</taxon>
        <taxon>Pentapetalae</taxon>
        <taxon>asterids</taxon>
        <taxon>campanulids</taxon>
        <taxon>Asterales</taxon>
        <taxon>Asteraceae</taxon>
        <taxon>Carduoideae</taxon>
        <taxon>Cardueae</taxon>
        <taxon>Arctiinae</taxon>
        <taxon>Arctium</taxon>
    </lineage>
</organism>
<evidence type="ECO:0000313" key="2">
    <source>
        <dbReference type="Proteomes" id="UP001055879"/>
    </source>
</evidence>
<protein>
    <submittedName>
        <fullName evidence="1">Uncharacterized protein</fullName>
    </submittedName>
</protein>
<dbReference type="EMBL" id="CM042057">
    <property type="protein sequence ID" value="KAI3693002.1"/>
    <property type="molecule type" value="Genomic_DNA"/>
</dbReference>
<sequence>MSHLPQTLSSQIDTTESIASSRKQHRLDRLCGLSSAVSVARRYILEGVINSSLNRNCGSDFLLKRFANKDGHVDLEKSSWSPKRCWNRPSLSLSK</sequence>
<reference evidence="1 2" key="2">
    <citation type="journal article" date="2022" name="Mol. Ecol. Resour.">
        <title>The genomes of chicory, endive, great burdock and yacon provide insights into Asteraceae paleo-polyploidization history and plant inulin production.</title>
        <authorList>
            <person name="Fan W."/>
            <person name="Wang S."/>
            <person name="Wang H."/>
            <person name="Wang A."/>
            <person name="Jiang F."/>
            <person name="Liu H."/>
            <person name="Zhao H."/>
            <person name="Xu D."/>
            <person name="Zhang Y."/>
        </authorList>
    </citation>
    <scope>NUCLEOTIDE SEQUENCE [LARGE SCALE GENOMIC DNA]</scope>
    <source>
        <strain evidence="2">cv. Niubang</strain>
    </source>
</reference>
<comment type="caution">
    <text evidence="1">The sequence shown here is derived from an EMBL/GenBank/DDBJ whole genome shotgun (WGS) entry which is preliminary data.</text>
</comment>
<keyword evidence="2" id="KW-1185">Reference proteome</keyword>
<gene>
    <name evidence="1" type="ORF">L6452_32828</name>
</gene>
<accession>A0ACB8Z5F1</accession>
<dbReference type="Proteomes" id="UP001055879">
    <property type="component" value="Linkage Group LG11"/>
</dbReference>
<reference evidence="2" key="1">
    <citation type="journal article" date="2022" name="Mol. Ecol. Resour.">
        <title>The genomes of chicory, endive, great burdock and yacon provide insights into Asteraceae palaeo-polyploidization history and plant inulin production.</title>
        <authorList>
            <person name="Fan W."/>
            <person name="Wang S."/>
            <person name="Wang H."/>
            <person name="Wang A."/>
            <person name="Jiang F."/>
            <person name="Liu H."/>
            <person name="Zhao H."/>
            <person name="Xu D."/>
            <person name="Zhang Y."/>
        </authorList>
    </citation>
    <scope>NUCLEOTIDE SEQUENCE [LARGE SCALE GENOMIC DNA]</scope>
    <source>
        <strain evidence="2">cv. Niubang</strain>
    </source>
</reference>
<evidence type="ECO:0000313" key="1">
    <source>
        <dbReference type="EMBL" id="KAI3693002.1"/>
    </source>
</evidence>